<dbReference type="PANTHER" id="PTHR12526:SF510">
    <property type="entry name" value="D-INOSITOL 3-PHOSPHATE GLYCOSYLTRANSFERASE"/>
    <property type="match status" value="1"/>
</dbReference>
<name>A0A367VLX7_9PROT</name>
<evidence type="ECO:0000256" key="1">
    <source>
        <dbReference type="ARBA" id="ARBA00022676"/>
    </source>
</evidence>
<dbReference type="EMBL" id="JPWB01000001">
    <property type="protein sequence ID" value="RCK25431.1"/>
    <property type="molecule type" value="Genomic_DNA"/>
</dbReference>
<keyword evidence="1" id="KW-0328">Glycosyltransferase</keyword>
<dbReference type="CDD" id="cd03801">
    <property type="entry name" value="GT4_PimA-like"/>
    <property type="match status" value="1"/>
</dbReference>
<comment type="caution">
    <text evidence="4">The sequence shown here is derived from an EMBL/GenBank/DDBJ whole genome shotgun (WGS) entry which is preliminary data.</text>
</comment>
<sequence length="379" mass="42351">MKRRLCFLFPLAGRTKRLLDIKQKKAPADFFYGALALEKKFGGVHYVDLRKQPLGLAANAFLLFERVRNRFTNFGLSRERVRAFSNDFQTGDIVFSLTDSGSLSIGRYRKYLPKSVTLVGGFHGLSDIVNEASPSVKWWAEREIQKGLLGLDHYFFFGEEDKKQAIKRYSLDPARCSLYPFGVDLDFWRPSFEEGGAEGDGEVFAVGSDPKRDYETLLEAVQTDIPLRLLTRLKPTIKASQTNVEHLSGSLHGSAISDEVLRELYQKAEVVVVPVRDVAQPSGYSVSLQAMACGKATVISGIQGLWDKQYLVSGKNCLIVPPEDHKALRAAILSLLDDPELRRSMGRAARDTAEKHFGLVRMDQNICNLAAEILNDSTI</sequence>
<dbReference type="Pfam" id="PF00534">
    <property type="entry name" value="Glycos_transf_1"/>
    <property type="match status" value="1"/>
</dbReference>
<protein>
    <recommendedName>
        <fullName evidence="3">Glycosyl transferase family 1 domain-containing protein</fullName>
    </recommendedName>
</protein>
<dbReference type="InterPro" id="IPR001296">
    <property type="entry name" value="Glyco_trans_1"/>
</dbReference>
<dbReference type="AlphaFoldDB" id="A0A367VLX7"/>
<dbReference type="SUPFAM" id="SSF53756">
    <property type="entry name" value="UDP-Glycosyltransferase/glycogen phosphorylase"/>
    <property type="match status" value="1"/>
</dbReference>
<evidence type="ECO:0000313" key="5">
    <source>
        <dbReference type="Proteomes" id="UP000253061"/>
    </source>
</evidence>
<feature type="domain" description="Glycosyl transferase family 1" evidence="3">
    <location>
        <begin position="256"/>
        <end position="351"/>
    </location>
</feature>
<evidence type="ECO:0000256" key="2">
    <source>
        <dbReference type="ARBA" id="ARBA00022679"/>
    </source>
</evidence>
<dbReference type="PANTHER" id="PTHR12526">
    <property type="entry name" value="GLYCOSYLTRANSFERASE"/>
    <property type="match status" value="1"/>
</dbReference>
<organism evidence="4 5">
    <name type="scientific">Thalassospira profundimaris</name>
    <dbReference type="NCBI Taxonomy" id="502049"/>
    <lineage>
        <taxon>Bacteria</taxon>
        <taxon>Pseudomonadati</taxon>
        <taxon>Pseudomonadota</taxon>
        <taxon>Alphaproteobacteria</taxon>
        <taxon>Rhodospirillales</taxon>
        <taxon>Thalassospiraceae</taxon>
        <taxon>Thalassospira</taxon>
    </lineage>
</organism>
<dbReference type="Proteomes" id="UP000253061">
    <property type="component" value="Unassembled WGS sequence"/>
</dbReference>
<evidence type="ECO:0000259" key="3">
    <source>
        <dbReference type="Pfam" id="PF00534"/>
    </source>
</evidence>
<reference evidence="4 5" key="1">
    <citation type="submission" date="2014-07" db="EMBL/GenBank/DDBJ databases">
        <title>Draft genome sequence of Thalassospira profundimaris R8-17.</title>
        <authorList>
            <person name="Lai Q."/>
            <person name="Shao Z."/>
        </authorList>
    </citation>
    <scope>NUCLEOTIDE SEQUENCE [LARGE SCALE GENOMIC DNA]</scope>
    <source>
        <strain evidence="4 5">R8-17</strain>
    </source>
</reference>
<proteinExistence type="predicted"/>
<gene>
    <name evidence="4" type="ORF">TH6_02115</name>
</gene>
<dbReference type="GO" id="GO:0016757">
    <property type="term" value="F:glycosyltransferase activity"/>
    <property type="evidence" value="ECO:0007669"/>
    <property type="project" value="UniProtKB-KW"/>
</dbReference>
<evidence type="ECO:0000313" key="4">
    <source>
        <dbReference type="EMBL" id="RCK25431.1"/>
    </source>
</evidence>
<dbReference type="Gene3D" id="3.40.50.2000">
    <property type="entry name" value="Glycogen Phosphorylase B"/>
    <property type="match status" value="2"/>
</dbReference>
<keyword evidence="2" id="KW-0808">Transferase</keyword>
<dbReference type="RefSeq" id="WP_062956487.1">
    <property type="nucleotide sequence ID" value="NZ_JPWB01000001.1"/>
</dbReference>
<accession>A0A367VLX7</accession>